<dbReference type="PANTHER" id="PTHR45753">
    <property type="entry name" value="ORNITHINE CARBAMOYLTRANSFERASE, MITOCHONDRIAL"/>
    <property type="match status" value="1"/>
</dbReference>
<organism evidence="14 15">
    <name type="scientific">Tuber magnatum</name>
    <name type="common">white Piedmont truffle</name>
    <dbReference type="NCBI Taxonomy" id="42249"/>
    <lineage>
        <taxon>Eukaryota</taxon>
        <taxon>Fungi</taxon>
        <taxon>Dikarya</taxon>
        <taxon>Ascomycota</taxon>
        <taxon>Pezizomycotina</taxon>
        <taxon>Pezizomycetes</taxon>
        <taxon>Pezizales</taxon>
        <taxon>Tuberaceae</taxon>
        <taxon>Tuber</taxon>
    </lineage>
</organism>
<dbReference type="GO" id="GO:0005739">
    <property type="term" value="C:mitochondrion"/>
    <property type="evidence" value="ECO:0007669"/>
    <property type="project" value="TreeGrafter"/>
</dbReference>
<name>A0A317SLH0_9PEZI</name>
<accession>A0A317SLH0</accession>
<evidence type="ECO:0000313" key="14">
    <source>
        <dbReference type="EMBL" id="PWW75294.1"/>
    </source>
</evidence>
<evidence type="ECO:0000256" key="4">
    <source>
        <dbReference type="ARBA" id="ARBA00013007"/>
    </source>
</evidence>
<evidence type="ECO:0000256" key="11">
    <source>
        <dbReference type="RuleBase" id="RU003634"/>
    </source>
</evidence>
<feature type="domain" description="Aspartate/ornithine carbamoyltransferase Asp/Orn-binding" evidence="12">
    <location>
        <begin position="195"/>
        <end position="349"/>
    </location>
</feature>
<evidence type="ECO:0000259" key="12">
    <source>
        <dbReference type="Pfam" id="PF00185"/>
    </source>
</evidence>
<feature type="domain" description="Aspartate/ornithine carbamoyltransferase carbamoyl-P binding" evidence="13">
    <location>
        <begin position="45"/>
        <end position="189"/>
    </location>
</feature>
<dbReference type="STRING" id="42249.A0A317SLH0"/>
<dbReference type="GO" id="GO:0004585">
    <property type="term" value="F:ornithine carbamoyltransferase activity"/>
    <property type="evidence" value="ECO:0007669"/>
    <property type="project" value="UniProtKB-EC"/>
</dbReference>
<dbReference type="PRINTS" id="PR00100">
    <property type="entry name" value="AOTCASE"/>
</dbReference>
<evidence type="ECO:0000313" key="15">
    <source>
        <dbReference type="Proteomes" id="UP000246991"/>
    </source>
</evidence>
<dbReference type="NCBIfam" id="TIGR00658">
    <property type="entry name" value="orni_carb_tr"/>
    <property type="match status" value="1"/>
</dbReference>
<keyword evidence="8 11" id="KW-0808">Transferase</keyword>
<comment type="caution">
    <text evidence="14">The sequence shown here is derived from an EMBL/GenBank/DDBJ whole genome shotgun (WGS) entry which is preliminary data.</text>
</comment>
<dbReference type="PANTHER" id="PTHR45753:SF3">
    <property type="entry name" value="ORNITHINE TRANSCARBAMYLASE, MITOCHONDRIAL"/>
    <property type="match status" value="1"/>
</dbReference>
<dbReference type="Gene3D" id="3.40.50.1370">
    <property type="entry name" value="Aspartate/ornithine carbamoyltransferase"/>
    <property type="match status" value="2"/>
</dbReference>
<dbReference type="InterPro" id="IPR006130">
    <property type="entry name" value="Asp/Orn_carbamoylTrfase"/>
</dbReference>
<dbReference type="Pfam" id="PF00185">
    <property type="entry name" value="OTCace"/>
    <property type="match status" value="1"/>
</dbReference>
<protein>
    <recommendedName>
        <fullName evidence="5">Ornithine carbamoyltransferase, mitochondrial</fullName>
        <ecNumber evidence="4">2.1.3.3</ecNumber>
    </recommendedName>
    <alternativeName>
        <fullName evidence="9">Ornithine transcarbamylase</fullName>
    </alternativeName>
</protein>
<dbReference type="SUPFAM" id="SSF53671">
    <property type="entry name" value="Aspartate/ornithine carbamoyltransferase"/>
    <property type="match status" value="1"/>
</dbReference>
<dbReference type="GO" id="GO:0019240">
    <property type="term" value="P:citrulline biosynthetic process"/>
    <property type="evidence" value="ECO:0007669"/>
    <property type="project" value="TreeGrafter"/>
</dbReference>
<dbReference type="PROSITE" id="PS00097">
    <property type="entry name" value="CARBAMOYLTRANSFERASE"/>
    <property type="match status" value="1"/>
</dbReference>
<dbReference type="GO" id="GO:0042450">
    <property type="term" value="P:L-arginine biosynthetic process via ornithine"/>
    <property type="evidence" value="ECO:0007669"/>
    <property type="project" value="TreeGrafter"/>
</dbReference>
<dbReference type="InterPro" id="IPR006132">
    <property type="entry name" value="Asp/Orn_carbamoyltranf_P-bd"/>
</dbReference>
<dbReference type="GO" id="GO:0016597">
    <property type="term" value="F:amino acid binding"/>
    <property type="evidence" value="ECO:0007669"/>
    <property type="project" value="InterPro"/>
</dbReference>
<comment type="pathway">
    <text evidence="1">Amino-acid biosynthesis; L-arginine biosynthesis; L-arginine from L-ornithine and carbamoyl phosphate: step 1/3.</text>
</comment>
<keyword evidence="15" id="KW-1185">Reference proteome</keyword>
<evidence type="ECO:0000256" key="1">
    <source>
        <dbReference type="ARBA" id="ARBA00004975"/>
    </source>
</evidence>
<evidence type="ECO:0000259" key="13">
    <source>
        <dbReference type="Pfam" id="PF02729"/>
    </source>
</evidence>
<dbReference type="NCBIfam" id="NF001986">
    <property type="entry name" value="PRK00779.1"/>
    <property type="match status" value="1"/>
</dbReference>
<dbReference type="EMBL" id="PYWC01000048">
    <property type="protein sequence ID" value="PWW75294.1"/>
    <property type="molecule type" value="Genomic_DNA"/>
</dbReference>
<dbReference type="AlphaFoldDB" id="A0A317SLH0"/>
<dbReference type="FunFam" id="3.40.50.1370:FF:000017">
    <property type="entry name" value="Ornithine carbamoyltransferase"/>
    <property type="match status" value="1"/>
</dbReference>
<keyword evidence="7" id="KW-0028">Amino-acid biosynthesis</keyword>
<keyword evidence="6" id="KW-0055">Arginine biosynthesis</keyword>
<reference evidence="14 15" key="1">
    <citation type="submission" date="2018-03" db="EMBL/GenBank/DDBJ databases">
        <title>Genomes of Pezizomycetes fungi and the evolution of truffles.</title>
        <authorList>
            <person name="Murat C."/>
            <person name="Payen T."/>
            <person name="Noel B."/>
            <person name="Kuo A."/>
            <person name="Martin F.M."/>
        </authorList>
    </citation>
    <scope>NUCLEOTIDE SEQUENCE [LARGE SCALE GENOMIC DNA]</scope>
    <source>
        <strain evidence="14">091103-1</strain>
    </source>
</reference>
<dbReference type="PRINTS" id="PR00102">
    <property type="entry name" value="OTCASE"/>
</dbReference>
<proteinExistence type="inferred from homology"/>
<evidence type="ECO:0000256" key="9">
    <source>
        <dbReference type="ARBA" id="ARBA00033269"/>
    </source>
</evidence>
<evidence type="ECO:0000256" key="7">
    <source>
        <dbReference type="ARBA" id="ARBA00022605"/>
    </source>
</evidence>
<dbReference type="InterPro" id="IPR002292">
    <property type="entry name" value="Orn/put_carbamltrans"/>
</dbReference>
<evidence type="ECO:0000256" key="5">
    <source>
        <dbReference type="ARBA" id="ARBA00021536"/>
    </source>
</evidence>
<comment type="subunit">
    <text evidence="3">Homotrimer.</text>
</comment>
<evidence type="ECO:0000256" key="2">
    <source>
        <dbReference type="ARBA" id="ARBA00007805"/>
    </source>
</evidence>
<dbReference type="FunFam" id="3.40.50.1370:FF:000009">
    <property type="entry name" value="Ornithine carbamoyltransferase, mitochondrial"/>
    <property type="match status" value="1"/>
</dbReference>
<evidence type="ECO:0000256" key="10">
    <source>
        <dbReference type="ARBA" id="ARBA00048772"/>
    </source>
</evidence>
<evidence type="ECO:0000256" key="8">
    <source>
        <dbReference type="ARBA" id="ARBA00022679"/>
    </source>
</evidence>
<dbReference type="InterPro" id="IPR036901">
    <property type="entry name" value="Asp/Orn_carbamoylTrfase_sf"/>
</dbReference>
<dbReference type="EC" id="2.1.3.3" evidence="4"/>
<evidence type="ECO:0000256" key="3">
    <source>
        <dbReference type="ARBA" id="ARBA00011233"/>
    </source>
</evidence>
<dbReference type="InterPro" id="IPR006131">
    <property type="entry name" value="Asp_carbamoyltransf_Asp/Orn-bd"/>
</dbReference>
<evidence type="ECO:0000256" key="6">
    <source>
        <dbReference type="ARBA" id="ARBA00022571"/>
    </source>
</evidence>
<sequence length="360" mass="38804">MPFPILCRAQLPLVFRGPSRSISSFNVRNTGGGASTPLTPLFAPRHFLSIDDLTSSELGNLVNRAKKAKHAIRAGQTLPSLKGVLAGKTIAMMFSKRSTRTRVSTEAAAVYLGGHPMFLGKDDIQLGVNESLRDTSKVISSMVSCVVARVGHHSDIVQLSKTSTVPVINALSDSFHPLQAVTDILTIIECFPDPKGIKLAWVGDANNVLYDLAIACAKCGINISIATPSVYPVPSDMLQLARNAAHFSGSSIETTHEPEATVKGAHIIVTDTWVSMGQESEKALRLKQFAGFQVSSDLAARGGANKDWRFMHCLPRKPEEVTDEVFYSPRSLVFPEAENRLYAAIAALEAFVVKKGNFGG</sequence>
<dbReference type="Pfam" id="PF02729">
    <property type="entry name" value="OTCace_N"/>
    <property type="match status" value="1"/>
</dbReference>
<gene>
    <name evidence="14" type="ORF">C7212DRAFT_296482</name>
</gene>
<dbReference type="OrthoDB" id="10252326at2759"/>
<comment type="catalytic activity">
    <reaction evidence="10">
        <text>carbamoyl phosphate + L-ornithine = L-citrulline + phosphate + H(+)</text>
        <dbReference type="Rhea" id="RHEA:19513"/>
        <dbReference type="ChEBI" id="CHEBI:15378"/>
        <dbReference type="ChEBI" id="CHEBI:43474"/>
        <dbReference type="ChEBI" id="CHEBI:46911"/>
        <dbReference type="ChEBI" id="CHEBI:57743"/>
        <dbReference type="ChEBI" id="CHEBI:58228"/>
        <dbReference type="EC" id="2.1.3.3"/>
    </reaction>
</comment>
<comment type="similarity">
    <text evidence="2">Belongs to the aspartate/ornithine carbamoyltransferase superfamily. OTCase family.</text>
</comment>
<dbReference type="Proteomes" id="UP000246991">
    <property type="component" value="Unassembled WGS sequence"/>
</dbReference>